<organism evidence="1 2">
    <name type="scientific">Serratia quinivorans</name>
    <dbReference type="NCBI Taxonomy" id="137545"/>
    <lineage>
        <taxon>Bacteria</taxon>
        <taxon>Pseudomonadati</taxon>
        <taxon>Pseudomonadota</taxon>
        <taxon>Gammaproteobacteria</taxon>
        <taxon>Enterobacterales</taxon>
        <taxon>Yersiniaceae</taxon>
        <taxon>Serratia</taxon>
    </lineage>
</organism>
<evidence type="ECO:0000313" key="1">
    <source>
        <dbReference type="EMBL" id="SUI80554.1"/>
    </source>
</evidence>
<accession>A0A380AGC6</accession>
<dbReference type="EMBL" id="UGYN01000002">
    <property type="protein sequence ID" value="SUI80554.1"/>
    <property type="molecule type" value="Genomic_DNA"/>
</dbReference>
<proteinExistence type="predicted"/>
<dbReference type="Proteomes" id="UP000255529">
    <property type="component" value="Unassembled WGS sequence"/>
</dbReference>
<gene>
    <name evidence="1" type="ORF">NCTC11544_04184</name>
</gene>
<evidence type="ECO:0000313" key="2">
    <source>
        <dbReference type="Proteomes" id="UP000255529"/>
    </source>
</evidence>
<protein>
    <submittedName>
        <fullName evidence="1">Uncharacterized protein</fullName>
    </submittedName>
</protein>
<reference evidence="1 2" key="1">
    <citation type="submission" date="2018-06" db="EMBL/GenBank/DDBJ databases">
        <authorList>
            <consortium name="Pathogen Informatics"/>
            <person name="Doyle S."/>
        </authorList>
    </citation>
    <scope>NUCLEOTIDE SEQUENCE [LARGE SCALE GENOMIC DNA]</scope>
    <source>
        <strain evidence="1 2">NCTC11544</strain>
    </source>
</reference>
<dbReference type="AlphaFoldDB" id="A0A380AGC6"/>
<sequence>MAGKQQKIDNSKFIRIAGNNTKYSDLTTEGKSIVIDIINKCAGKKGYPKQKVYFVLFNCTEISRDNVEYWLQYYYGKTSGDSVPTESTVRKFLTITKQLSAALVDANNNKGIKLFKNSKDGHYYPTTVQKYQIDKLYNNGGISTRND</sequence>
<name>A0A380AGC6_9GAMM</name>